<proteinExistence type="predicted"/>
<reference evidence="2" key="1">
    <citation type="journal article" date="2019" name="Nat. Plants">
        <title>Genome sequencing of Musa balbisiana reveals subgenome evolution and function divergence in polyploid bananas.</title>
        <authorList>
            <person name="Yao X."/>
        </authorList>
    </citation>
    <scope>NUCLEOTIDE SEQUENCE [LARGE SCALE GENOMIC DNA]</scope>
    <source>
        <strain evidence="2">DH-PKW</strain>
        <tissue evidence="2">Leaves</tissue>
    </source>
</reference>
<dbReference type="AlphaFoldDB" id="A0A4S8IRU6"/>
<evidence type="ECO:0000313" key="2">
    <source>
        <dbReference type="EMBL" id="THU50914.1"/>
    </source>
</evidence>
<accession>A0A4S8IRU6</accession>
<keyword evidence="1" id="KW-0472">Membrane</keyword>
<dbReference type="EMBL" id="PYDT01000009">
    <property type="protein sequence ID" value="THU50914.1"/>
    <property type="molecule type" value="Genomic_DNA"/>
</dbReference>
<feature type="transmembrane region" description="Helical" evidence="1">
    <location>
        <begin position="6"/>
        <end position="30"/>
    </location>
</feature>
<sequence length="144" mass="15571">MAKEGILAQVGLLLPLLALAIILVFFLIIIEGGSSGGVRDELTLGWISTGSGCCESIVECLAGDKFELGMEATRRILARSAITPFPNTIFIQGTQSQTSMTTHPCKGNIQARFAMPPETHQYEQRHVPFQQGTGTRTTLHQAVD</sequence>
<gene>
    <name evidence="2" type="ORF">C4D60_Mb06t25400</name>
</gene>
<protein>
    <submittedName>
        <fullName evidence="2">Uncharacterized protein</fullName>
    </submittedName>
</protein>
<keyword evidence="1" id="KW-0812">Transmembrane</keyword>
<name>A0A4S8IRU6_MUSBA</name>
<keyword evidence="1" id="KW-1133">Transmembrane helix</keyword>
<comment type="caution">
    <text evidence="2">The sequence shown here is derived from an EMBL/GenBank/DDBJ whole genome shotgun (WGS) entry which is preliminary data.</text>
</comment>
<organism evidence="2 3">
    <name type="scientific">Musa balbisiana</name>
    <name type="common">Banana</name>
    <dbReference type="NCBI Taxonomy" id="52838"/>
    <lineage>
        <taxon>Eukaryota</taxon>
        <taxon>Viridiplantae</taxon>
        <taxon>Streptophyta</taxon>
        <taxon>Embryophyta</taxon>
        <taxon>Tracheophyta</taxon>
        <taxon>Spermatophyta</taxon>
        <taxon>Magnoliopsida</taxon>
        <taxon>Liliopsida</taxon>
        <taxon>Zingiberales</taxon>
        <taxon>Musaceae</taxon>
        <taxon>Musa</taxon>
    </lineage>
</organism>
<dbReference type="Proteomes" id="UP000317650">
    <property type="component" value="Chromosome 6"/>
</dbReference>
<evidence type="ECO:0000313" key="3">
    <source>
        <dbReference type="Proteomes" id="UP000317650"/>
    </source>
</evidence>
<evidence type="ECO:0000256" key="1">
    <source>
        <dbReference type="SAM" id="Phobius"/>
    </source>
</evidence>
<keyword evidence="3" id="KW-1185">Reference proteome</keyword>